<evidence type="ECO:0000256" key="2">
    <source>
        <dbReference type="ARBA" id="ARBA00004742"/>
    </source>
</evidence>
<evidence type="ECO:0000256" key="5">
    <source>
        <dbReference type="ARBA" id="ARBA00022801"/>
    </source>
</evidence>
<comment type="pathway">
    <text evidence="2">Carbohydrate biosynthesis; gluconeogenesis.</text>
</comment>
<organism evidence="9">
    <name type="scientific">uncultured Rubrobacteraceae bacterium</name>
    <dbReference type="NCBI Taxonomy" id="349277"/>
    <lineage>
        <taxon>Bacteria</taxon>
        <taxon>Bacillati</taxon>
        <taxon>Actinomycetota</taxon>
        <taxon>Rubrobacteria</taxon>
        <taxon>Rubrobacterales</taxon>
        <taxon>Rubrobacteraceae</taxon>
        <taxon>environmental samples</taxon>
    </lineage>
</organism>
<comment type="catalytic activity">
    <reaction evidence="1">
        <text>beta-D-fructose 1,6-bisphosphate + H2O = beta-D-fructose 6-phosphate + phosphate</text>
        <dbReference type="Rhea" id="RHEA:11064"/>
        <dbReference type="ChEBI" id="CHEBI:15377"/>
        <dbReference type="ChEBI" id="CHEBI:32966"/>
        <dbReference type="ChEBI" id="CHEBI:43474"/>
        <dbReference type="ChEBI" id="CHEBI:57634"/>
        <dbReference type="EC" id="3.1.3.11"/>
    </reaction>
</comment>
<reference evidence="9" key="1">
    <citation type="submission" date="2020-02" db="EMBL/GenBank/DDBJ databases">
        <authorList>
            <person name="Meier V. D."/>
        </authorList>
    </citation>
    <scope>NUCLEOTIDE SEQUENCE</scope>
    <source>
        <strain evidence="9">AVDCRST_MAG25</strain>
    </source>
</reference>
<dbReference type="GO" id="GO:0030388">
    <property type="term" value="P:fructose 1,6-bisphosphate metabolic process"/>
    <property type="evidence" value="ECO:0007669"/>
    <property type="project" value="TreeGrafter"/>
</dbReference>
<accession>A0A6J4R709</accession>
<dbReference type="InterPro" id="IPR004464">
    <property type="entry name" value="FBPase_class-2/SBPase"/>
</dbReference>
<keyword evidence="6" id="KW-0464">Manganese</keyword>
<protein>
    <recommendedName>
        <fullName evidence="8">Fructose-1,6-bisphosphatase</fullName>
    </recommendedName>
</protein>
<dbReference type="GO" id="GO:0042132">
    <property type="term" value="F:fructose 1,6-bisphosphate 1-phosphatase activity"/>
    <property type="evidence" value="ECO:0007669"/>
    <property type="project" value="UniProtKB-EC"/>
</dbReference>
<dbReference type="PANTHER" id="PTHR30447:SF0">
    <property type="entry name" value="FRUCTOSE-1,6-BISPHOSPHATASE 1 CLASS 2-RELATED"/>
    <property type="match status" value="1"/>
</dbReference>
<keyword evidence="5 9" id="KW-0378">Hydrolase</keyword>
<evidence type="ECO:0000256" key="3">
    <source>
        <dbReference type="ARBA" id="ARBA00008989"/>
    </source>
</evidence>
<dbReference type="PIRSF" id="PIRSF004532">
    <property type="entry name" value="GlpX"/>
    <property type="match status" value="1"/>
</dbReference>
<evidence type="ECO:0000256" key="4">
    <source>
        <dbReference type="ARBA" id="ARBA00022723"/>
    </source>
</evidence>
<name>A0A6J4R709_9ACTN</name>
<comment type="similarity">
    <text evidence="3 8">Belongs to the FBPase class 2 family.</text>
</comment>
<dbReference type="PANTHER" id="PTHR30447">
    <property type="entry name" value="FRUCTOSE-1,6-BISPHOSPHATASE CLASS 2"/>
    <property type="match status" value="1"/>
</dbReference>
<dbReference type="SUPFAM" id="SSF56655">
    <property type="entry name" value="Carbohydrate phosphatase"/>
    <property type="match status" value="1"/>
</dbReference>
<dbReference type="Pfam" id="PF03320">
    <property type="entry name" value="FBPase_glpX"/>
    <property type="match status" value="1"/>
</dbReference>
<sequence>MAKRRPGSAAASAVEYAAVTERVALRVSPFEGSGASERAYTLALETLREELDAMSFRGRVAILREERLNERGEVHSLITSPGALKVEDVVGTAGPEGGEVDLAVEPIEGLTLLARGQHGSIAAVAVAPGGTMLRTPDMYMSKLIVGPSSRGRIDIDAPIAENIGEIARAYGRKPSEITVAVLDRERHEDLVEQIRETGARIQLRQEGDLTPAIAVGLRGGGLHAIIGIGGAPEGILAAAVVRCLGGEMQAKMWPTQRSQVEKLKEYGLKDPEKKLTMDDLVRSSDVVFAATGITSGEILNGVRYFRGGGRTHSVVMSTKPRMVRFMDTIHALEPEAGTQGFQL</sequence>
<evidence type="ECO:0000256" key="1">
    <source>
        <dbReference type="ARBA" id="ARBA00001273"/>
    </source>
</evidence>
<dbReference type="UniPathway" id="UPA00138"/>
<dbReference type="GO" id="GO:0046872">
    <property type="term" value="F:metal ion binding"/>
    <property type="evidence" value="ECO:0007669"/>
    <property type="project" value="UniProtKB-KW"/>
</dbReference>
<evidence type="ECO:0000256" key="7">
    <source>
        <dbReference type="ARBA" id="ARBA00023277"/>
    </source>
</evidence>
<evidence type="ECO:0000256" key="6">
    <source>
        <dbReference type="ARBA" id="ARBA00023211"/>
    </source>
</evidence>
<evidence type="ECO:0000256" key="8">
    <source>
        <dbReference type="PIRNR" id="PIRNR004532"/>
    </source>
</evidence>
<dbReference type="EMBL" id="CADCVI010000052">
    <property type="protein sequence ID" value="CAA9460919.1"/>
    <property type="molecule type" value="Genomic_DNA"/>
</dbReference>
<dbReference type="AlphaFoldDB" id="A0A6J4R709"/>
<keyword evidence="4" id="KW-0479">Metal-binding</keyword>
<proteinExistence type="inferred from homology"/>
<dbReference type="GO" id="GO:0006071">
    <property type="term" value="P:glycerol metabolic process"/>
    <property type="evidence" value="ECO:0007669"/>
    <property type="project" value="InterPro"/>
</dbReference>
<evidence type="ECO:0000313" key="9">
    <source>
        <dbReference type="EMBL" id="CAA9460919.1"/>
    </source>
</evidence>
<dbReference type="Gene3D" id="3.40.190.90">
    <property type="match status" value="1"/>
</dbReference>
<dbReference type="Gene3D" id="3.30.540.10">
    <property type="entry name" value="Fructose-1,6-Bisphosphatase, subunit A, domain 1"/>
    <property type="match status" value="1"/>
</dbReference>
<dbReference type="GO" id="GO:0005829">
    <property type="term" value="C:cytosol"/>
    <property type="evidence" value="ECO:0007669"/>
    <property type="project" value="TreeGrafter"/>
</dbReference>
<gene>
    <name evidence="9" type="ORF">AVDCRST_MAG25-858</name>
</gene>
<dbReference type="GO" id="GO:0006094">
    <property type="term" value="P:gluconeogenesis"/>
    <property type="evidence" value="ECO:0007669"/>
    <property type="project" value="UniProtKB-UniPathway"/>
</dbReference>
<keyword evidence="7 8" id="KW-0119">Carbohydrate metabolism</keyword>